<evidence type="ECO:0000256" key="7">
    <source>
        <dbReference type="SAM" id="Phobius"/>
    </source>
</evidence>
<feature type="transmembrane region" description="Helical" evidence="7">
    <location>
        <begin position="53"/>
        <end position="76"/>
    </location>
</feature>
<keyword evidence="2" id="KW-0813">Transport</keyword>
<dbReference type="InterPro" id="IPR036259">
    <property type="entry name" value="MFS_trans_sf"/>
</dbReference>
<feature type="transmembrane region" description="Helical" evidence="7">
    <location>
        <begin position="88"/>
        <end position="106"/>
    </location>
</feature>
<feature type="transmembrane region" description="Helical" evidence="7">
    <location>
        <begin position="25"/>
        <end position="47"/>
    </location>
</feature>
<dbReference type="SUPFAM" id="SSF103473">
    <property type="entry name" value="MFS general substrate transporter"/>
    <property type="match status" value="1"/>
</dbReference>
<evidence type="ECO:0000256" key="3">
    <source>
        <dbReference type="ARBA" id="ARBA00022475"/>
    </source>
</evidence>
<dbReference type="EMBL" id="BAAAND010000004">
    <property type="protein sequence ID" value="GAA1578950.1"/>
    <property type="molecule type" value="Genomic_DNA"/>
</dbReference>
<name>A0ABP4PE42_9ACTN</name>
<evidence type="ECO:0000256" key="5">
    <source>
        <dbReference type="ARBA" id="ARBA00022989"/>
    </source>
</evidence>
<feature type="transmembrane region" description="Helical" evidence="7">
    <location>
        <begin position="220"/>
        <end position="246"/>
    </location>
</feature>
<reference evidence="10" key="1">
    <citation type="journal article" date="2019" name="Int. J. Syst. Evol. Microbiol.">
        <title>The Global Catalogue of Microorganisms (GCM) 10K type strain sequencing project: providing services to taxonomists for standard genome sequencing and annotation.</title>
        <authorList>
            <consortium name="The Broad Institute Genomics Platform"/>
            <consortium name="The Broad Institute Genome Sequencing Center for Infectious Disease"/>
            <person name="Wu L."/>
            <person name="Ma J."/>
        </authorList>
    </citation>
    <scope>NUCLEOTIDE SEQUENCE [LARGE SCALE GENOMIC DNA]</scope>
    <source>
        <strain evidence="10">JCM 14304</strain>
    </source>
</reference>
<evidence type="ECO:0000256" key="6">
    <source>
        <dbReference type="ARBA" id="ARBA00023136"/>
    </source>
</evidence>
<feature type="domain" description="Major facilitator superfamily (MFS) profile" evidence="8">
    <location>
        <begin position="21"/>
        <end position="406"/>
    </location>
</feature>
<evidence type="ECO:0000313" key="9">
    <source>
        <dbReference type="EMBL" id="GAA1578950.1"/>
    </source>
</evidence>
<dbReference type="PROSITE" id="PS50850">
    <property type="entry name" value="MFS"/>
    <property type="match status" value="1"/>
</dbReference>
<evidence type="ECO:0000256" key="4">
    <source>
        <dbReference type="ARBA" id="ARBA00022692"/>
    </source>
</evidence>
<comment type="subcellular location">
    <subcellularLocation>
        <location evidence="1">Cell membrane</location>
        <topology evidence="1">Multi-pass membrane protein</topology>
    </subcellularLocation>
</comment>
<dbReference type="PANTHER" id="PTHR23517">
    <property type="entry name" value="RESISTANCE PROTEIN MDTM, PUTATIVE-RELATED-RELATED"/>
    <property type="match status" value="1"/>
</dbReference>
<keyword evidence="5 7" id="KW-1133">Transmembrane helix</keyword>
<keyword evidence="6 7" id="KW-0472">Membrane</keyword>
<feature type="transmembrane region" description="Helical" evidence="7">
    <location>
        <begin position="177"/>
        <end position="199"/>
    </location>
</feature>
<dbReference type="RefSeq" id="WP_344190102.1">
    <property type="nucleotide sequence ID" value="NZ_BAAAND010000004.1"/>
</dbReference>
<organism evidence="9 10">
    <name type="scientific">Kribbella karoonensis</name>
    <dbReference type="NCBI Taxonomy" id="324851"/>
    <lineage>
        <taxon>Bacteria</taxon>
        <taxon>Bacillati</taxon>
        <taxon>Actinomycetota</taxon>
        <taxon>Actinomycetes</taxon>
        <taxon>Propionibacteriales</taxon>
        <taxon>Kribbellaceae</taxon>
        <taxon>Kribbella</taxon>
    </lineage>
</organism>
<keyword evidence="10" id="KW-1185">Reference proteome</keyword>
<accession>A0ABP4PE42</accession>
<evidence type="ECO:0000259" key="8">
    <source>
        <dbReference type="PROSITE" id="PS50850"/>
    </source>
</evidence>
<evidence type="ECO:0000256" key="1">
    <source>
        <dbReference type="ARBA" id="ARBA00004651"/>
    </source>
</evidence>
<dbReference type="InterPro" id="IPR050171">
    <property type="entry name" value="MFS_Transporters"/>
</dbReference>
<protein>
    <submittedName>
        <fullName evidence="9">MFS transporter</fullName>
    </submittedName>
</protein>
<feature type="transmembrane region" description="Helical" evidence="7">
    <location>
        <begin position="252"/>
        <end position="273"/>
    </location>
</feature>
<dbReference type="Gene3D" id="1.20.1250.20">
    <property type="entry name" value="MFS general substrate transporter like domains"/>
    <property type="match status" value="1"/>
</dbReference>
<dbReference type="Proteomes" id="UP001500190">
    <property type="component" value="Unassembled WGS sequence"/>
</dbReference>
<evidence type="ECO:0000313" key="10">
    <source>
        <dbReference type="Proteomes" id="UP001500190"/>
    </source>
</evidence>
<feature type="transmembrane region" description="Helical" evidence="7">
    <location>
        <begin position="149"/>
        <end position="171"/>
    </location>
</feature>
<evidence type="ECO:0000256" key="2">
    <source>
        <dbReference type="ARBA" id="ARBA00022448"/>
    </source>
</evidence>
<dbReference type="Pfam" id="PF07690">
    <property type="entry name" value="MFS_1"/>
    <property type="match status" value="1"/>
</dbReference>
<sequence>MSAPPVAEPPVARGVLPAPGPLRPLALATLLSRVGNGLLMTVSVLYFNRIVGLSIAQVGLGLTIAGLFGLLSAVPLGHLADRRGPRGLFVVLSLLVCAFSLVYLFVQNFWQFLAVSIVLTMIDRGAGAVRAALIAAVTTGAGRVAARAYLRAVTNIGITIGAGVGAFALHFDTGTAYRLMFVLDAVLSSVAAFVVLAIPRVAPQPHDDGGPVWIALRDRAYLAVAALNAGMSIHFAVLDVAIPLWVVDHTDAPRWTVAVLLIINTVVVSLFQVRSSRGIADPAAAARATRTAGLLLLAAMVLMAGATWGNAVIAVALLAVGAFVQVIAELLQSSGSFLLSFDLAPGHAQGQYQGVWNTSMSISTMVAPTVLAFLPLGLGVPGWIILGVWFAVVGLLFVPVVRWAAARQLVGSR</sequence>
<keyword evidence="3" id="KW-1003">Cell membrane</keyword>
<gene>
    <name evidence="9" type="ORF">GCM10009742_23820</name>
</gene>
<keyword evidence="4 7" id="KW-0812">Transmembrane</keyword>
<feature type="transmembrane region" description="Helical" evidence="7">
    <location>
        <begin position="294"/>
        <end position="317"/>
    </location>
</feature>
<dbReference type="InterPro" id="IPR011701">
    <property type="entry name" value="MFS"/>
</dbReference>
<proteinExistence type="predicted"/>
<dbReference type="InterPro" id="IPR020846">
    <property type="entry name" value="MFS_dom"/>
</dbReference>
<dbReference type="PANTHER" id="PTHR23517:SF2">
    <property type="entry name" value="MULTIDRUG RESISTANCE PROTEIN MDTH"/>
    <property type="match status" value="1"/>
</dbReference>
<comment type="caution">
    <text evidence="9">The sequence shown here is derived from an EMBL/GenBank/DDBJ whole genome shotgun (WGS) entry which is preliminary data.</text>
</comment>
<feature type="transmembrane region" description="Helical" evidence="7">
    <location>
        <begin position="382"/>
        <end position="405"/>
    </location>
</feature>